<gene>
    <name evidence="1" type="ORF">DDZ44_08330</name>
</gene>
<accession>A0A354YYY7</accession>
<name>A0A354YYY7_9FIRM</name>
<protein>
    <submittedName>
        <fullName evidence="1">Uncharacterized protein</fullName>
    </submittedName>
</protein>
<sequence length="667" mass="76763">MKKKRQAAFPRAILRNLADEIKKMAGSNEGRLFILEMVEEIPYDIRAQVIEGLSAFYEDEIVEFFQMLKAEYGSEMESLCARALEKFSMAGLDISPPIFFRGSFLRAYATCSRHTGRLSLDIAWKASGKGVHVESFYLTFNADGLHSFFLVENMPLAQFEHDRQVLGEMVELSFDEASLLISQAFALNLRHMSRPSVGRFLYQKYLSHSIAISEIQERELLHRISPRLTPRQLVNSFFYALKYQDLSYILSLISTSNAPQALQQFDGFLKLGKTLLEGQVEEVYASGKHARVIASSLGLKDHELEQYSYCFYLVKVGSGHWSIVDIQSLPPQAKTRTTLANPLEANVFCRVYEITDMDEFFLVLDKIDNIREMEELPYGIHMRLTCFEDNFNHGVSFFTGVIADMIINGDEFVVISREQSTAAEIHKLFVSLSGIPVIYRGEYEVSLLTAYRYLGGNYVYFEDVLVDEESEQVFDDGMRFISARYLVKDYKKVWQRMEELSLLEIETTVDYRVYYQLEDRNGAPAFFAEYILGPNWLSISAFGELDLNKARQNLENEIYEYLEYDGMELKTEGFFDILTSEVSKENPGLEKALKEIYLNKWYNSHLATLSGMSPSEASQSEEGKRLLWTMFKKIGQREKKGLVPGQQKRINLKEYMRKVEQGKEGKI</sequence>
<evidence type="ECO:0000313" key="2">
    <source>
        <dbReference type="Proteomes" id="UP000263273"/>
    </source>
</evidence>
<reference evidence="1 2" key="1">
    <citation type="journal article" date="2018" name="Nat. Biotechnol.">
        <title>A standardized bacterial taxonomy based on genome phylogeny substantially revises the tree of life.</title>
        <authorList>
            <person name="Parks D.H."/>
            <person name="Chuvochina M."/>
            <person name="Waite D.W."/>
            <person name="Rinke C."/>
            <person name="Skarshewski A."/>
            <person name="Chaumeil P.A."/>
            <person name="Hugenholtz P."/>
        </authorList>
    </citation>
    <scope>NUCLEOTIDE SEQUENCE [LARGE SCALE GENOMIC DNA]</scope>
    <source>
        <strain evidence="1">UBA10948</strain>
    </source>
</reference>
<dbReference type="AlphaFoldDB" id="A0A354YYY7"/>
<dbReference type="EMBL" id="DNZF01000181">
    <property type="protein sequence ID" value="HBK53926.1"/>
    <property type="molecule type" value="Genomic_DNA"/>
</dbReference>
<dbReference type="Proteomes" id="UP000263273">
    <property type="component" value="Unassembled WGS sequence"/>
</dbReference>
<dbReference type="RefSeq" id="WP_276621211.1">
    <property type="nucleotide sequence ID" value="NZ_DCDX01000161.1"/>
</dbReference>
<organism evidence="1 2">
    <name type="scientific">Syntrophomonas wolfei</name>
    <dbReference type="NCBI Taxonomy" id="863"/>
    <lineage>
        <taxon>Bacteria</taxon>
        <taxon>Bacillati</taxon>
        <taxon>Bacillota</taxon>
        <taxon>Clostridia</taxon>
        <taxon>Eubacteriales</taxon>
        <taxon>Syntrophomonadaceae</taxon>
        <taxon>Syntrophomonas</taxon>
    </lineage>
</organism>
<proteinExistence type="predicted"/>
<evidence type="ECO:0000313" key="1">
    <source>
        <dbReference type="EMBL" id="HBK53926.1"/>
    </source>
</evidence>
<comment type="caution">
    <text evidence="1">The sequence shown here is derived from an EMBL/GenBank/DDBJ whole genome shotgun (WGS) entry which is preliminary data.</text>
</comment>